<comment type="subcellular location">
    <subcellularLocation>
        <location evidence="1">Mitochondrion membrane</location>
    </subcellularLocation>
</comment>
<evidence type="ECO:0000256" key="2">
    <source>
        <dbReference type="ARBA" id="ARBA00005699"/>
    </source>
</evidence>
<keyword evidence="11" id="KW-1185">Reference proteome</keyword>
<comment type="caution">
    <text evidence="10">The sequence shown here is derived from an EMBL/GenBank/DDBJ whole genome shotgun (WGS) entry which is preliminary data.</text>
</comment>
<reference evidence="11" key="1">
    <citation type="submission" date="2024-06" db="EMBL/GenBank/DDBJ databases">
        <title>Multi-omics analyses provide insights into the biosynthesis of the anticancer antibiotic pleurotin in Hohenbuehelia grisea.</title>
        <authorList>
            <person name="Weaver J.A."/>
            <person name="Alberti F."/>
        </authorList>
    </citation>
    <scope>NUCLEOTIDE SEQUENCE [LARGE SCALE GENOMIC DNA]</scope>
    <source>
        <strain evidence="11">T-177</strain>
    </source>
</reference>
<dbReference type="InterPro" id="IPR006808">
    <property type="entry name" value="ATP_synth_F0_gsu_mt"/>
</dbReference>
<organism evidence="10 11">
    <name type="scientific">Hohenbuehelia grisea</name>
    <dbReference type="NCBI Taxonomy" id="104357"/>
    <lineage>
        <taxon>Eukaryota</taxon>
        <taxon>Fungi</taxon>
        <taxon>Dikarya</taxon>
        <taxon>Basidiomycota</taxon>
        <taxon>Agaricomycotina</taxon>
        <taxon>Agaricomycetes</taxon>
        <taxon>Agaricomycetidae</taxon>
        <taxon>Agaricales</taxon>
        <taxon>Pleurotineae</taxon>
        <taxon>Pleurotaceae</taxon>
        <taxon>Hohenbuehelia</taxon>
    </lineage>
</organism>
<accession>A0ABR3IPJ7</accession>
<evidence type="ECO:0000256" key="8">
    <source>
        <dbReference type="ARBA" id="ARBA00023136"/>
    </source>
</evidence>
<evidence type="ECO:0000256" key="6">
    <source>
        <dbReference type="ARBA" id="ARBA00023065"/>
    </source>
</evidence>
<keyword evidence="6" id="KW-0406">Ion transport</keyword>
<dbReference type="Pfam" id="PF04718">
    <property type="entry name" value="ATP-synt_G"/>
    <property type="match status" value="1"/>
</dbReference>
<keyword evidence="9" id="KW-0066">ATP synthesis</keyword>
<evidence type="ECO:0000313" key="11">
    <source>
        <dbReference type="Proteomes" id="UP001556367"/>
    </source>
</evidence>
<keyword evidence="8" id="KW-0472">Membrane</keyword>
<name>A0ABR3IPJ7_9AGAR</name>
<evidence type="ECO:0000256" key="4">
    <source>
        <dbReference type="ARBA" id="ARBA00022547"/>
    </source>
</evidence>
<dbReference type="Proteomes" id="UP001556367">
    <property type="component" value="Unassembled WGS sequence"/>
</dbReference>
<proteinExistence type="inferred from homology"/>
<evidence type="ECO:0000256" key="7">
    <source>
        <dbReference type="ARBA" id="ARBA00023128"/>
    </source>
</evidence>
<evidence type="ECO:0000256" key="3">
    <source>
        <dbReference type="ARBA" id="ARBA00022448"/>
    </source>
</evidence>
<keyword evidence="3" id="KW-0813">Transport</keyword>
<dbReference type="EMBL" id="JASNQZ010000018">
    <property type="protein sequence ID" value="KAL0945217.1"/>
    <property type="molecule type" value="Genomic_DNA"/>
</dbReference>
<evidence type="ECO:0000313" key="10">
    <source>
        <dbReference type="EMBL" id="KAL0945217.1"/>
    </source>
</evidence>
<evidence type="ECO:0000256" key="1">
    <source>
        <dbReference type="ARBA" id="ARBA00004325"/>
    </source>
</evidence>
<evidence type="ECO:0000256" key="9">
    <source>
        <dbReference type="ARBA" id="ARBA00023310"/>
    </source>
</evidence>
<comment type="similarity">
    <text evidence="2">Belongs to the ATPase g subunit family.</text>
</comment>
<sequence>MRPVLQAAPLRQFATRPVTRAQRSFTIRRAGQRFASSSTNPSVEATQKKAQDALGSLQKNAEKIWGTTKKLLEPVTDKAGQLLGYTTLLLPNYSHLFCVIHVDTYSYLSTAAYKEPLVYNFSVARELVKQVYRAEGLQPPTSAETIKQAYSTLWSRASNPGYWRGIASSGEIARVGIYAVEAYTIFKVCRITAASGHTIFVNTRAIRSERSLVAEASSDTICTDSCIWMIIMLIANQSHHRFNP</sequence>
<protein>
    <submittedName>
        <fullName evidence="10">Uncharacterized protein</fullName>
    </submittedName>
</protein>
<gene>
    <name evidence="10" type="ORF">HGRIS_000729</name>
</gene>
<evidence type="ECO:0000256" key="5">
    <source>
        <dbReference type="ARBA" id="ARBA00022781"/>
    </source>
</evidence>
<keyword evidence="7" id="KW-0496">Mitochondrion</keyword>
<keyword evidence="4" id="KW-0138">CF(0)</keyword>
<keyword evidence="5" id="KW-0375">Hydrogen ion transport</keyword>